<feature type="transmembrane region" description="Helical" evidence="1">
    <location>
        <begin position="256"/>
        <end position="276"/>
    </location>
</feature>
<reference evidence="2" key="1">
    <citation type="submission" date="2020-12" db="EMBL/GenBank/DDBJ databases">
        <title>The genome sequence of Inhella sp. 4Y17.</title>
        <authorList>
            <person name="Liu Y."/>
        </authorList>
    </citation>
    <scope>NUCLEOTIDE SEQUENCE</scope>
    <source>
        <strain evidence="2">4Y10</strain>
    </source>
</reference>
<protein>
    <submittedName>
        <fullName evidence="2">Benzoate/H(+) symporter BenE family transporter</fullName>
    </submittedName>
</protein>
<keyword evidence="3" id="KW-1185">Reference proteome</keyword>
<keyword evidence="1" id="KW-0472">Membrane</keyword>
<dbReference type="AlphaFoldDB" id="A0A931IV96"/>
<feature type="transmembrane region" description="Helical" evidence="1">
    <location>
        <begin position="143"/>
        <end position="160"/>
    </location>
</feature>
<feature type="transmembrane region" description="Helical" evidence="1">
    <location>
        <begin position="288"/>
        <end position="312"/>
    </location>
</feature>
<keyword evidence="1" id="KW-0812">Transmembrane</keyword>
<dbReference type="Proteomes" id="UP000620139">
    <property type="component" value="Unassembled WGS sequence"/>
</dbReference>
<evidence type="ECO:0000256" key="1">
    <source>
        <dbReference type="SAM" id="Phobius"/>
    </source>
</evidence>
<feature type="transmembrane region" description="Helical" evidence="1">
    <location>
        <begin position="167"/>
        <end position="186"/>
    </location>
</feature>
<dbReference type="PANTHER" id="PTHR30199:SF0">
    <property type="entry name" value="INNER MEMBRANE PROTEIN YDCO"/>
    <property type="match status" value="1"/>
</dbReference>
<name>A0A931IV96_9BURK</name>
<dbReference type="Pfam" id="PF03594">
    <property type="entry name" value="BenE"/>
    <property type="match status" value="1"/>
</dbReference>
<dbReference type="InterPro" id="IPR004711">
    <property type="entry name" value="Benzoate_Transporter"/>
</dbReference>
<evidence type="ECO:0000313" key="3">
    <source>
        <dbReference type="Proteomes" id="UP000620139"/>
    </source>
</evidence>
<organism evidence="2 3">
    <name type="scientific">Inhella gelatinilytica</name>
    <dbReference type="NCBI Taxonomy" id="2795030"/>
    <lineage>
        <taxon>Bacteria</taxon>
        <taxon>Pseudomonadati</taxon>
        <taxon>Pseudomonadota</taxon>
        <taxon>Betaproteobacteria</taxon>
        <taxon>Burkholderiales</taxon>
        <taxon>Sphaerotilaceae</taxon>
        <taxon>Inhella</taxon>
    </lineage>
</organism>
<feature type="transmembrane region" description="Helical" evidence="1">
    <location>
        <begin position="93"/>
        <end position="112"/>
    </location>
</feature>
<dbReference type="RefSeq" id="WP_198099244.1">
    <property type="nucleotide sequence ID" value="NZ_JAEDAL010000001.1"/>
</dbReference>
<dbReference type="GO" id="GO:0042925">
    <property type="term" value="F:benzoate transmembrane transporter activity"/>
    <property type="evidence" value="ECO:0007669"/>
    <property type="project" value="InterPro"/>
</dbReference>
<dbReference type="EMBL" id="JAEDAL010000001">
    <property type="protein sequence ID" value="MBH9551640.1"/>
    <property type="molecule type" value="Genomic_DNA"/>
</dbReference>
<proteinExistence type="predicted"/>
<feature type="transmembrane region" description="Helical" evidence="1">
    <location>
        <begin position="119"/>
        <end position="137"/>
    </location>
</feature>
<evidence type="ECO:0000313" key="2">
    <source>
        <dbReference type="EMBL" id="MBH9551640.1"/>
    </source>
</evidence>
<feature type="transmembrane region" description="Helical" evidence="1">
    <location>
        <begin position="12"/>
        <end position="33"/>
    </location>
</feature>
<feature type="transmembrane region" description="Helical" evidence="1">
    <location>
        <begin position="45"/>
        <end position="63"/>
    </location>
</feature>
<accession>A0A931IV96</accession>
<feature type="transmembrane region" description="Helical" evidence="1">
    <location>
        <begin position="349"/>
        <end position="381"/>
    </location>
</feature>
<dbReference type="PANTHER" id="PTHR30199">
    <property type="entry name" value="MFS FAMILY TRANSPORTER, PREDICTED SUBSTRATE BENZOATE"/>
    <property type="match status" value="1"/>
</dbReference>
<keyword evidence="1" id="KW-1133">Transmembrane helix</keyword>
<sequence length="386" mass="39052">MRLTRHDLPALVAGFVAVLVGFTSSVALVFQAAQSLNASAAQTASWIWALGLGTGLTSLFLSWRYRQPVLTAWSTPGSALIAAAPGLTLAEGVGAFVVCGGLILLAGVTRGFERLMNRIPASIAASLLAGVLARFGLDAVTHAPGSFPLVLAMLLAYLLGRRWWPRYAVPGVLAVGVGVALALGRLDLGGVLAGGWAAPVWVTPVFSLNALIGLALPLFVVTMASQNLPGVAAQRAAGVAAPISPVISATGLATLLLAPFGAFAINLAAITAAICMGPEAHEDPRRRWLASAAAGGFYILVGLSGGAVVALFAAFPKALVLAVAGLALLGAIGNGLASGLRNEAERDAAVLTFLVTLSGLQVAGIGAPFWAVLVGLLALALKQRGP</sequence>
<comment type="caution">
    <text evidence="2">The sequence shown here is derived from an EMBL/GenBank/DDBJ whole genome shotgun (WGS) entry which is preliminary data.</text>
</comment>
<feature type="transmembrane region" description="Helical" evidence="1">
    <location>
        <begin position="198"/>
        <end position="220"/>
    </location>
</feature>
<dbReference type="GO" id="GO:0005886">
    <property type="term" value="C:plasma membrane"/>
    <property type="evidence" value="ECO:0007669"/>
    <property type="project" value="TreeGrafter"/>
</dbReference>
<gene>
    <name evidence="2" type="ORF">I7X43_02155</name>
</gene>
<dbReference type="NCBIfam" id="TIGR00843">
    <property type="entry name" value="benE"/>
    <property type="match status" value="1"/>
</dbReference>
<feature type="transmembrane region" description="Helical" evidence="1">
    <location>
        <begin position="318"/>
        <end position="337"/>
    </location>
</feature>